<feature type="transmembrane region" description="Helical" evidence="2">
    <location>
        <begin position="98"/>
        <end position="119"/>
    </location>
</feature>
<evidence type="ECO:0000259" key="3">
    <source>
        <dbReference type="Pfam" id="PF22250"/>
    </source>
</evidence>
<feature type="compositionally biased region" description="Polar residues" evidence="1">
    <location>
        <begin position="263"/>
        <end position="278"/>
    </location>
</feature>
<dbReference type="InterPro" id="IPR053976">
    <property type="entry name" value="PFF1_TM"/>
</dbReference>
<dbReference type="InParanoid" id="W3WVZ5"/>
<dbReference type="Proteomes" id="UP000030651">
    <property type="component" value="Unassembled WGS sequence"/>
</dbReference>
<evidence type="ECO:0000259" key="4">
    <source>
        <dbReference type="Pfam" id="PF22251"/>
    </source>
</evidence>
<feature type="transmembrane region" description="Helical" evidence="2">
    <location>
        <begin position="196"/>
        <end position="217"/>
    </location>
</feature>
<dbReference type="Pfam" id="PF22251">
    <property type="entry name" value="PFF1_TM"/>
    <property type="match status" value="1"/>
</dbReference>
<feature type="domain" description="Vacuolar membrane protease C-terminal" evidence="3">
    <location>
        <begin position="420"/>
        <end position="603"/>
    </location>
</feature>
<feature type="compositionally biased region" description="Acidic residues" evidence="1">
    <location>
        <begin position="247"/>
        <end position="259"/>
    </location>
</feature>
<sequence>MLSNSIEIVKYLSRDLELPDDEASNGVWFDVLSQVFVAFGLNELFAVSVTLLAATPLILLLIAFILQRSDKYYFFSFKKTICEEAVLEPVLLDSTRGIFRFPVAVIIATGVVVVSVMILNTYNPFAIYANAYTVWATTISLFYLVFWAVMTISNDVRPSALHRGYVIFWLFTILWIALTIITALEHQFHLAMGYPFILLEAVVSIAAIISLLELCALPTKTKFAQSVHDDHETRDFHANLSSNGPPENDEENHSDEEDHLEVNETSPLFQGNSNRHSRFPSTTFGTVYRQSIASIRKMAPRPIAPEVTALPFGDEQIWSAKLPSSLWFVQFLLIGPLFLVVITNHALALVASISQSNVGENHLLPAYLMLAAFSALFILPLTPFIHRGQRLLPLIMLVTCTMTITFNLITFPFDESNKYKMHFSQEVDLKTEKSVIHFIGVEEHVRYALTRLPSAMGQEIVCIPQKPGSHGLDICSFDGSDMMPDLGEKRVNSWVSFSSSRDGKDIRLTIDGEETRKCGMDFSNPITYFQVDGSDEAVEKDYLDNITLYRRSWDTPWNVQVKLATDEEVEVRVWCEWGEFRRLPILEEAVHYLPEWVTLTSFGNNLLYGSRTYTV</sequence>
<feature type="transmembrane region" description="Helical" evidence="2">
    <location>
        <begin position="125"/>
        <end position="152"/>
    </location>
</feature>
<dbReference type="HOGENOM" id="CLU_444170_0_0_1"/>
<dbReference type="EMBL" id="KI912116">
    <property type="protein sequence ID" value="ETS77026.1"/>
    <property type="molecule type" value="Genomic_DNA"/>
</dbReference>
<dbReference type="FunCoup" id="W3WVZ5">
    <property type="interactions" value="4"/>
</dbReference>
<evidence type="ECO:0000256" key="2">
    <source>
        <dbReference type="SAM" id="Phobius"/>
    </source>
</evidence>
<dbReference type="AlphaFoldDB" id="W3WVZ5"/>
<evidence type="ECO:0000313" key="5">
    <source>
        <dbReference type="EMBL" id="ETS77026.1"/>
    </source>
</evidence>
<gene>
    <name evidence="5" type="ORF">PFICI_10900</name>
</gene>
<dbReference type="RefSeq" id="XP_007837672.1">
    <property type="nucleotide sequence ID" value="XM_007839481.1"/>
</dbReference>
<dbReference type="eggNOG" id="KOG2194">
    <property type="taxonomic scope" value="Eukaryota"/>
</dbReference>
<proteinExistence type="predicted"/>
<feature type="transmembrane region" description="Helical" evidence="2">
    <location>
        <begin position="326"/>
        <end position="351"/>
    </location>
</feature>
<keyword evidence="2" id="KW-1133">Transmembrane helix</keyword>
<feature type="transmembrane region" description="Helical" evidence="2">
    <location>
        <begin position="164"/>
        <end position="184"/>
    </location>
</feature>
<feature type="domain" description="Vacuolar membrane protease transmembrane" evidence="4">
    <location>
        <begin position="99"/>
        <end position="387"/>
    </location>
</feature>
<feature type="transmembrane region" description="Helical" evidence="2">
    <location>
        <begin position="391"/>
        <end position="413"/>
    </location>
</feature>
<keyword evidence="2" id="KW-0812">Transmembrane</keyword>
<protein>
    <submittedName>
        <fullName evidence="5">Uncharacterized protein</fullName>
    </submittedName>
</protein>
<reference evidence="6" key="1">
    <citation type="journal article" date="2015" name="BMC Genomics">
        <title>Genomic and transcriptomic analysis of the endophytic fungus Pestalotiopsis fici reveals its lifestyle and high potential for synthesis of natural products.</title>
        <authorList>
            <person name="Wang X."/>
            <person name="Zhang X."/>
            <person name="Liu L."/>
            <person name="Xiang M."/>
            <person name="Wang W."/>
            <person name="Sun X."/>
            <person name="Che Y."/>
            <person name="Guo L."/>
            <person name="Liu G."/>
            <person name="Guo L."/>
            <person name="Wang C."/>
            <person name="Yin W.B."/>
            <person name="Stadler M."/>
            <person name="Zhang X."/>
            <person name="Liu X."/>
        </authorList>
    </citation>
    <scope>NUCLEOTIDE SEQUENCE [LARGE SCALE GENOMIC DNA]</scope>
    <source>
        <strain evidence="6">W106-1 / CGMCC3.15140</strain>
    </source>
</reference>
<accession>W3WVZ5</accession>
<feature type="transmembrane region" description="Helical" evidence="2">
    <location>
        <begin position="363"/>
        <end position="384"/>
    </location>
</feature>
<feature type="region of interest" description="Disordered" evidence="1">
    <location>
        <begin position="235"/>
        <end position="278"/>
    </location>
</feature>
<evidence type="ECO:0000313" key="6">
    <source>
        <dbReference type="Proteomes" id="UP000030651"/>
    </source>
</evidence>
<name>W3WVZ5_PESFW</name>
<organism evidence="5 6">
    <name type="scientific">Pestalotiopsis fici (strain W106-1 / CGMCC3.15140)</name>
    <dbReference type="NCBI Taxonomy" id="1229662"/>
    <lineage>
        <taxon>Eukaryota</taxon>
        <taxon>Fungi</taxon>
        <taxon>Dikarya</taxon>
        <taxon>Ascomycota</taxon>
        <taxon>Pezizomycotina</taxon>
        <taxon>Sordariomycetes</taxon>
        <taxon>Xylariomycetidae</taxon>
        <taxon>Amphisphaeriales</taxon>
        <taxon>Sporocadaceae</taxon>
        <taxon>Pestalotiopsis</taxon>
    </lineage>
</organism>
<dbReference type="GeneID" id="19275913"/>
<feature type="transmembrane region" description="Helical" evidence="2">
    <location>
        <begin position="44"/>
        <end position="66"/>
    </location>
</feature>
<dbReference type="STRING" id="1229662.W3WVZ5"/>
<keyword evidence="2" id="KW-0472">Membrane</keyword>
<evidence type="ECO:0000256" key="1">
    <source>
        <dbReference type="SAM" id="MobiDB-lite"/>
    </source>
</evidence>
<keyword evidence="6" id="KW-1185">Reference proteome</keyword>
<dbReference type="OrthoDB" id="76293at2759"/>
<dbReference type="KEGG" id="pfy:PFICI_10900"/>
<dbReference type="InterPro" id="IPR053975">
    <property type="entry name" value="PFF1_C"/>
</dbReference>
<dbReference type="Pfam" id="PF22250">
    <property type="entry name" value="PFF1_C"/>
    <property type="match status" value="1"/>
</dbReference>